<comment type="caution">
    <text evidence="3">The sequence shown here is derived from an EMBL/GenBank/DDBJ whole genome shotgun (WGS) entry which is preliminary data.</text>
</comment>
<feature type="compositionally biased region" description="Polar residues" evidence="1">
    <location>
        <begin position="141"/>
        <end position="152"/>
    </location>
</feature>
<feature type="compositionally biased region" description="Low complexity" evidence="1">
    <location>
        <begin position="1502"/>
        <end position="1568"/>
    </location>
</feature>
<evidence type="ECO:0000313" key="4">
    <source>
        <dbReference type="Proteomes" id="UP000762676"/>
    </source>
</evidence>
<evidence type="ECO:0000256" key="2">
    <source>
        <dbReference type="SAM" id="SignalP"/>
    </source>
</evidence>
<feature type="compositionally biased region" description="Polar residues" evidence="1">
    <location>
        <begin position="1144"/>
        <end position="1153"/>
    </location>
</feature>
<feature type="compositionally biased region" description="Polar residues" evidence="1">
    <location>
        <begin position="1488"/>
        <end position="1501"/>
    </location>
</feature>
<feature type="signal peptide" evidence="2">
    <location>
        <begin position="1"/>
        <end position="23"/>
    </location>
</feature>
<feature type="compositionally biased region" description="Polar residues" evidence="1">
    <location>
        <begin position="1101"/>
        <end position="1114"/>
    </location>
</feature>
<feature type="chain" id="PRO_5043808646" evidence="2">
    <location>
        <begin position="24"/>
        <end position="1756"/>
    </location>
</feature>
<feature type="region of interest" description="Disordered" evidence="1">
    <location>
        <begin position="135"/>
        <end position="171"/>
    </location>
</feature>
<name>A0AAV4GUF5_9GAST</name>
<feature type="region of interest" description="Disordered" evidence="1">
    <location>
        <begin position="1144"/>
        <end position="1180"/>
    </location>
</feature>
<feature type="compositionally biased region" description="Low complexity" evidence="1">
    <location>
        <begin position="1443"/>
        <end position="1459"/>
    </location>
</feature>
<protein>
    <submittedName>
        <fullName evidence="3">Uncharacterized protein</fullName>
    </submittedName>
</protein>
<evidence type="ECO:0000313" key="3">
    <source>
        <dbReference type="EMBL" id="GFR89498.1"/>
    </source>
</evidence>
<keyword evidence="4" id="KW-1185">Reference proteome</keyword>
<feature type="compositionally biased region" description="Polar residues" evidence="1">
    <location>
        <begin position="92"/>
        <end position="110"/>
    </location>
</feature>
<organism evidence="3 4">
    <name type="scientific">Elysia marginata</name>
    <dbReference type="NCBI Taxonomy" id="1093978"/>
    <lineage>
        <taxon>Eukaryota</taxon>
        <taxon>Metazoa</taxon>
        <taxon>Spiralia</taxon>
        <taxon>Lophotrochozoa</taxon>
        <taxon>Mollusca</taxon>
        <taxon>Gastropoda</taxon>
        <taxon>Heterobranchia</taxon>
        <taxon>Euthyneura</taxon>
        <taxon>Panpulmonata</taxon>
        <taxon>Sacoglossa</taxon>
        <taxon>Placobranchoidea</taxon>
        <taxon>Plakobranchidae</taxon>
        <taxon>Elysia</taxon>
    </lineage>
</organism>
<dbReference type="EMBL" id="BMAT01008630">
    <property type="protein sequence ID" value="GFR89498.1"/>
    <property type="molecule type" value="Genomic_DNA"/>
</dbReference>
<gene>
    <name evidence="3" type="ORF">ElyMa_004280300</name>
</gene>
<feature type="region of interest" description="Disordered" evidence="1">
    <location>
        <begin position="1488"/>
        <end position="1568"/>
    </location>
</feature>
<dbReference type="Proteomes" id="UP000762676">
    <property type="component" value="Unassembled WGS sequence"/>
</dbReference>
<reference evidence="3 4" key="1">
    <citation type="journal article" date="2021" name="Elife">
        <title>Chloroplast acquisition without the gene transfer in kleptoplastic sea slugs, Plakobranchus ocellatus.</title>
        <authorList>
            <person name="Maeda T."/>
            <person name="Takahashi S."/>
            <person name="Yoshida T."/>
            <person name="Shimamura S."/>
            <person name="Takaki Y."/>
            <person name="Nagai Y."/>
            <person name="Toyoda A."/>
            <person name="Suzuki Y."/>
            <person name="Arimoto A."/>
            <person name="Ishii H."/>
            <person name="Satoh N."/>
            <person name="Nishiyama T."/>
            <person name="Hasebe M."/>
            <person name="Maruyama T."/>
            <person name="Minagawa J."/>
            <person name="Obokata J."/>
            <person name="Shigenobu S."/>
        </authorList>
    </citation>
    <scope>NUCLEOTIDE SEQUENCE [LARGE SCALE GENOMIC DNA]</scope>
</reference>
<proteinExistence type="predicted"/>
<feature type="region of interest" description="Disordered" evidence="1">
    <location>
        <begin position="92"/>
        <end position="120"/>
    </location>
</feature>
<sequence length="1756" mass="193582">MYNVEVFAAVVSLLMSLLGLKLAHTMPTTSSTATGVEHVTSAEALTFVTDGGLTEMSIKENDAENQRFTQLARNETLTTVNANAVEYSMTTESNPFQSRTSTQQTHTANTKPIVLDNYPGTEITPWYEKKHVSTYKEDISHTTSRTSQVQKSPQTPPPPPQPPPLSATGLTSPGFFSALPYKEMYTKTSLTGFESISIGTTAPLISELSNPGDTSQRPTNLYEPLSSLSPTTHQLNDLMSHKESFELRLTPATKPLSSSSTSAFESSKVSLPSLTKRQLTYLSTAASVDYNSPVTFKRVTPVVSLLSLINNSSVQDSSPTSSHLYPFPSATVKQNQVPSLDLEATTKLRKHEQSSSFQFLTESVTQPGLLQILTVSKDLQEKQQELQTQASRFPGIIVSLLPQTEGGTVSKCQTVKEPTTQCPRTSNGADVPVTISGQATSPENLAHLLRRSTTRVTAHSTTHGSFHDTTVPTLMADGYFTGKSNQAAFLDLSSVSGQASENLTILTTAPSASLLTTTMFALHKRTRAIWKDKKPPTLSSINTEEQSILQTDTQGALSSTILNSSSDNFVTQESTKPTQRYSRDFTELYSVVTEKTPKQNSSWMQDETEGTGIVSRTSTAHQDFKEESLRRSPSAFITASARPDGTIESFTTDSRHSFVSTVQKQQKDNYNDISKTTTNNETMFSNDEIFTDKTNKPSIHSINYDEFPPTKLSTVFRTLSTTKPKRRSSDGKEILLFTPTPKIVLSTSTLSAAVDSSAPNILLNTQTDFETIMPEKVPTERKKWVTTEPTFQTSTPKSKAYPRKLIAPITTPLIDTSSIHGLELFVDKSLSRMSPPESTMQTDAVVTPGLTHRKEVLTNEILTENEYEEKIPKVTSTVDLSALLVLSNRQPTRVPTSNTTVVVSTVYFEDKSTTDTHELYSKEASKASVNINIPSKVSRENIFQTKSSIKSSSLKTISPDMSSLKTMTFHTTTASSIKNTSTYKTQKPSSNKPTSRVMQTTVLENLSPQTPSLLTYETKPQSTLFDRDLKMSRSAHFHLQTTEAQTKPSATRAYTVARTRDPVKSIYSTNSQTTPAYAYTGDQSTTEANTRAPKIAKTQHTRTQSATGITRSVTQSETSTLKTFSTSKRFTPTISQAIAAFRYTSSPKPTSPSHMKAPETTLPRYPNPTKITTPIYTEIPGESTPTYSGAAKQYITILETFATTPDMKISRNLTVTSFMNSLSTPLAQGATDPREAALTPKSASNESSVAYIETPTKAAPTYNTFPSKVAAANKTMQGTISSSYTHKNISETSSVVPAPTESIISTKTSVVSKQAPELQTTKISVETRTTEKYTTTENTPVSTTSQKLPLGMSNTKVENLTRTPLVSTPMIFKISTKDSAITSPLSSITNAVITATAKMTTQIRNHRQSMTDKGIPSSLFTKTIRQSLSTPLSITPASATMLPTEESSESSQPVSQPTTKDLHLDRELSPSISSTQEIALVSDRTTSTKETIVTKAHTPNSANNNTDNYNNNANNNNANNNTDNYNNNANNNHNNAKNHNANNNTNNYNNNANNNTNNYNNNANNNNNNTYAFNNTDSYNDTHNNNNHNSYNYKNVFNYNNTNNHSANNYYKNTNNHINSNYNANNNNANKNHIGNNYNDKTNDITNYYDKNTKNYNNNINNNYHIYFNNHDNSNYYNSAQNYDKIVNNHNIKEVDNNTINNHYYKKTKIYNNNNNVACKKKNFQIHDPKKVLTSFITNNIDVSPTSCNNNIFCLP</sequence>
<keyword evidence="2" id="KW-0732">Signal</keyword>
<accession>A0AAV4GUF5</accession>
<feature type="region of interest" description="Disordered" evidence="1">
    <location>
        <begin position="1431"/>
        <end position="1476"/>
    </location>
</feature>
<evidence type="ECO:0000256" key="1">
    <source>
        <dbReference type="SAM" id="MobiDB-lite"/>
    </source>
</evidence>
<feature type="region of interest" description="Disordered" evidence="1">
    <location>
        <begin position="1092"/>
        <end position="1114"/>
    </location>
</feature>
<feature type="compositionally biased region" description="Pro residues" evidence="1">
    <location>
        <begin position="154"/>
        <end position="165"/>
    </location>
</feature>